<accession>V5ZBC2</accession>
<comment type="caution">
    <text evidence="1">The sequence shown here is derived from an EMBL/GenBank/DDBJ whole genome shotgun (WGS) entry which is preliminary data.</text>
</comment>
<name>V5ZBC2_9GAMM</name>
<dbReference type="Proteomes" id="UP000018217">
    <property type="component" value="Unassembled WGS sequence"/>
</dbReference>
<organism evidence="1 2">
    <name type="scientific">Erwinia piriflorinigrans CFBP 5888</name>
    <dbReference type="NCBI Taxonomy" id="1161919"/>
    <lineage>
        <taxon>Bacteria</taxon>
        <taxon>Pseudomonadati</taxon>
        <taxon>Pseudomonadota</taxon>
        <taxon>Gammaproteobacteria</taxon>
        <taxon>Enterobacterales</taxon>
        <taxon>Erwiniaceae</taxon>
        <taxon>Erwinia</taxon>
    </lineage>
</organism>
<sequence length="38" mass="4349">MFYFFSGDFMVVIVLSVPENSMLAKYTPFFVFSSTVLS</sequence>
<evidence type="ECO:0000313" key="1">
    <source>
        <dbReference type="EMBL" id="CCG88211.1"/>
    </source>
</evidence>
<proteinExistence type="predicted"/>
<gene>
    <name evidence="1" type="ORF">EPIR_2848</name>
</gene>
<protein>
    <submittedName>
        <fullName evidence="1">Uncharacterized protein</fullName>
    </submittedName>
</protein>
<reference evidence="1 2" key="1">
    <citation type="journal article" date="2013" name="Syst. Appl. Microbiol.">
        <title>Phylogenetic position and virulence apparatus of the pear flower necrosis pathogen Erwinia piriflorinigrans CFBP 5888T as assessed by comparative genomics.</title>
        <authorList>
            <person name="Smits T.H."/>
            <person name="Rezzonico F."/>
            <person name="Lopez M.M."/>
            <person name="Blom J."/>
            <person name="Goesmann A."/>
            <person name="Frey J.E."/>
            <person name="Duffy B."/>
        </authorList>
    </citation>
    <scope>NUCLEOTIDE SEQUENCE [LARGE SCALE GENOMIC DNA]</scope>
    <source>
        <strain evidence="2">CFBP5888</strain>
    </source>
</reference>
<dbReference type="EMBL" id="CAHS01000017">
    <property type="protein sequence ID" value="CCG88211.1"/>
    <property type="molecule type" value="Genomic_DNA"/>
</dbReference>
<evidence type="ECO:0000313" key="2">
    <source>
        <dbReference type="Proteomes" id="UP000018217"/>
    </source>
</evidence>
<keyword evidence="2" id="KW-1185">Reference proteome</keyword>
<dbReference type="AlphaFoldDB" id="V5ZBC2"/>